<feature type="compositionally biased region" description="Polar residues" evidence="1">
    <location>
        <begin position="129"/>
        <end position="138"/>
    </location>
</feature>
<dbReference type="Proteomes" id="UP001049176">
    <property type="component" value="Chromosome 8"/>
</dbReference>
<dbReference type="SMART" id="SM00389">
    <property type="entry name" value="HOX"/>
    <property type="match status" value="1"/>
</dbReference>
<dbReference type="Gene3D" id="1.10.10.60">
    <property type="entry name" value="Homeodomain-like"/>
    <property type="match status" value="1"/>
</dbReference>
<dbReference type="GO" id="GO:0003677">
    <property type="term" value="F:DNA binding"/>
    <property type="evidence" value="ECO:0007669"/>
    <property type="project" value="InterPro"/>
</dbReference>
<feature type="region of interest" description="Disordered" evidence="1">
    <location>
        <begin position="260"/>
        <end position="286"/>
    </location>
</feature>
<reference evidence="3" key="1">
    <citation type="journal article" date="2021" name="Genome Biol. Evol.">
        <title>The assembled and annotated genome of the fairy-ring fungus Marasmius oreades.</title>
        <authorList>
            <person name="Hiltunen M."/>
            <person name="Ament-Velasquez S.L."/>
            <person name="Johannesson H."/>
        </authorList>
    </citation>
    <scope>NUCLEOTIDE SEQUENCE</scope>
    <source>
        <strain evidence="3">03SP1</strain>
    </source>
</reference>
<evidence type="ECO:0000313" key="4">
    <source>
        <dbReference type="Proteomes" id="UP001049176"/>
    </source>
</evidence>
<organism evidence="3 4">
    <name type="scientific">Marasmius oreades</name>
    <name type="common">fairy-ring Marasmius</name>
    <dbReference type="NCBI Taxonomy" id="181124"/>
    <lineage>
        <taxon>Eukaryota</taxon>
        <taxon>Fungi</taxon>
        <taxon>Dikarya</taxon>
        <taxon>Basidiomycota</taxon>
        <taxon>Agaricomycotina</taxon>
        <taxon>Agaricomycetes</taxon>
        <taxon>Agaricomycetidae</taxon>
        <taxon>Agaricales</taxon>
        <taxon>Marasmiineae</taxon>
        <taxon>Marasmiaceae</taxon>
        <taxon>Marasmius</taxon>
    </lineage>
</organism>
<dbReference type="OrthoDB" id="3048971at2759"/>
<dbReference type="AlphaFoldDB" id="A0A9P7UNM4"/>
<evidence type="ECO:0000256" key="1">
    <source>
        <dbReference type="SAM" id="MobiDB-lite"/>
    </source>
</evidence>
<dbReference type="GeneID" id="66081215"/>
<feature type="compositionally biased region" description="Basic residues" evidence="1">
    <location>
        <begin position="142"/>
        <end position="153"/>
    </location>
</feature>
<dbReference type="InterPro" id="IPR001356">
    <property type="entry name" value="HD"/>
</dbReference>
<keyword evidence="4" id="KW-1185">Reference proteome</keyword>
<dbReference type="RefSeq" id="XP_043004586.1">
    <property type="nucleotide sequence ID" value="XM_043157220.1"/>
</dbReference>
<accession>A0A9P7UNM4</accession>
<dbReference type="EMBL" id="CM032188">
    <property type="protein sequence ID" value="KAG7088115.1"/>
    <property type="molecule type" value="Genomic_DNA"/>
</dbReference>
<dbReference type="CDD" id="cd00086">
    <property type="entry name" value="homeodomain"/>
    <property type="match status" value="1"/>
</dbReference>
<proteinExistence type="predicted"/>
<protein>
    <recommendedName>
        <fullName evidence="2">Homeobox domain-containing protein</fullName>
    </recommendedName>
</protein>
<feature type="domain" description="Homeobox" evidence="2">
    <location>
        <begin position="26"/>
        <end position="104"/>
    </location>
</feature>
<evidence type="ECO:0000259" key="2">
    <source>
        <dbReference type="SMART" id="SM00389"/>
    </source>
</evidence>
<sequence>MNSGRMIMSEIPVQATSAHSISSIPKKVFSVRASPQQLSILREAFAQSHTPQDLKYLATETGLYVSLFPHFFKQKSLISSSTEKWISGWLQRERRKLKKKDFSLMKEEFEDPSLVVTRNGTSEDRLTTDSEATDNPLSHSGRPPKKKAKTLRQKRSLIIKMEDIEDTLPLHSIPTSVSSARVLSGHAQSGDIVDARDQVHIPASTPSNPRQPPKRGRKKQNPVLTSKATTVTAEDGAQLKDARLEIVRHAESILKTLSPSESSTKVTDLKEVPESASMTSSTEPFFLDPLLPPTHLSRYQPTETVATNLGEVVPKPTLSGSSMAPSFTPLFPLPRTITLPTLPQILDTPSSIIRGIQATSNVHPHLQSRQVDVTPLSRPYRGHVRRQPHSHLNDCGQPKLEALPEVLNPNLTPLKHLTMLRKRIANGSLSMPSGNGCRNMMEVLLDERLTSDDPFQAAMGLVFLSRLAQAVRQR</sequence>
<comment type="caution">
    <text evidence="3">The sequence shown here is derived from an EMBL/GenBank/DDBJ whole genome shotgun (WGS) entry which is preliminary data.</text>
</comment>
<gene>
    <name evidence="3" type="ORF">E1B28_012140</name>
</gene>
<feature type="region of interest" description="Disordered" evidence="1">
    <location>
        <begin position="115"/>
        <end position="153"/>
    </location>
</feature>
<evidence type="ECO:0000313" key="3">
    <source>
        <dbReference type="EMBL" id="KAG7088115.1"/>
    </source>
</evidence>
<dbReference type="KEGG" id="more:E1B28_012140"/>
<name>A0A9P7UNM4_9AGAR</name>
<feature type="region of interest" description="Disordered" evidence="1">
    <location>
        <begin position="195"/>
        <end position="229"/>
    </location>
</feature>